<evidence type="ECO:0000313" key="3">
    <source>
        <dbReference type="Proteomes" id="UP001151760"/>
    </source>
</evidence>
<sequence>MKRVSKGFSMVITPLFETMLVQHQGEEASIQTTPETSPSTITSSPSLSSHHTSISAPSTSQPPITPTEEPAPMPHESPLHSVHSLRCDEGSMQQHELMDLVTKLTDIIGVLEKDLQQTKKTYSTALTRLILKGRKIFDIDTDPTISLVQPHQDMEYHMEFDFDATASIHVTTVGLEISTANIAVSTADVAVTTASASISTVSPLRVSTAEDISGAETLVYIRRSASKAKDKGKDIMQESEPPKKIKKRVQVQMSIDEELAKKVFEEEQARFNAKQEARFKAEQEQ</sequence>
<dbReference type="EMBL" id="BQNB010016990">
    <property type="protein sequence ID" value="GJT58132.1"/>
    <property type="molecule type" value="Genomic_DNA"/>
</dbReference>
<feature type="compositionally biased region" description="Low complexity" evidence="1">
    <location>
        <begin position="29"/>
        <end position="59"/>
    </location>
</feature>
<feature type="region of interest" description="Disordered" evidence="1">
    <location>
        <begin position="25"/>
        <end position="81"/>
    </location>
</feature>
<gene>
    <name evidence="2" type="ORF">Tco_0993186</name>
</gene>
<protein>
    <submittedName>
        <fullName evidence="2">Uncharacterized protein</fullName>
    </submittedName>
</protein>
<reference evidence="2" key="1">
    <citation type="journal article" date="2022" name="Int. J. Mol. Sci.">
        <title>Draft Genome of Tanacetum Coccineum: Genomic Comparison of Closely Related Tanacetum-Family Plants.</title>
        <authorList>
            <person name="Yamashiro T."/>
            <person name="Shiraishi A."/>
            <person name="Nakayama K."/>
            <person name="Satake H."/>
        </authorList>
    </citation>
    <scope>NUCLEOTIDE SEQUENCE</scope>
</reference>
<name>A0ABQ5F6E1_9ASTR</name>
<comment type="caution">
    <text evidence="2">The sequence shown here is derived from an EMBL/GenBank/DDBJ whole genome shotgun (WGS) entry which is preliminary data.</text>
</comment>
<proteinExistence type="predicted"/>
<organism evidence="2 3">
    <name type="scientific">Tanacetum coccineum</name>
    <dbReference type="NCBI Taxonomy" id="301880"/>
    <lineage>
        <taxon>Eukaryota</taxon>
        <taxon>Viridiplantae</taxon>
        <taxon>Streptophyta</taxon>
        <taxon>Embryophyta</taxon>
        <taxon>Tracheophyta</taxon>
        <taxon>Spermatophyta</taxon>
        <taxon>Magnoliopsida</taxon>
        <taxon>eudicotyledons</taxon>
        <taxon>Gunneridae</taxon>
        <taxon>Pentapetalae</taxon>
        <taxon>asterids</taxon>
        <taxon>campanulids</taxon>
        <taxon>Asterales</taxon>
        <taxon>Asteraceae</taxon>
        <taxon>Asteroideae</taxon>
        <taxon>Anthemideae</taxon>
        <taxon>Anthemidinae</taxon>
        <taxon>Tanacetum</taxon>
    </lineage>
</organism>
<keyword evidence="3" id="KW-1185">Reference proteome</keyword>
<dbReference type="Proteomes" id="UP001151760">
    <property type="component" value="Unassembled WGS sequence"/>
</dbReference>
<evidence type="ECO:0000313" key="2">
    <source>
        <dbReference type="EMBL" id="GJT58132.1"/>
    </source>
</evidence>
<accession>A0ABQ5F6E1</accession>
<reference evidence="2" key="2">
    <citation type="submission" date="2022-01" db="EMBL/GenBank/DDBJ databases">
        <authorList>
            <person name="Yamashiro T."/>
            <person name="Shiraishi A."/>
            <person name="Satake H."/>
            <person name="Nakayama K."/>
        </authorList>
    </citation>
    <scope>NUCLEOTIDE SEQUENCE</scope>
</reference>
<feature type="compositionally biased region" description="Pro residues" evidence="1">
    <location>
        <begin position="63"/>
        <end position="75"/>
    </location>
</feature>
<evidence type="ECO:0000256" key="1">
    <source>
        <dbReference type="SAM" id="MobiDB-lite"/>
    </source>
</evidence>